<protein>
    <submittedName>
        <fullName evidence="3">Fimbrial subunit ElfA</fullName>
    </submittedName>
</protein>
<dbReference type="Gene3D" id="2.60.40.1090">
    <property type="entry name" value="Fimbrial-type adhesion domain"/>
    <property type="match status" value="1"/>
</dbReference>
<feature type="chain" id="PRO_5016888089" evidence="1">
    <location>
        <begin position="23"/>
        <end position="194"/>
    </location>
</feature>
<dbReference type="PANTHER" id="PTHR33420">
    <property type="entry name" value="FIMBRIAL SUBUNIT ELFA-RELATED"/>
    <property type="match status" value="1"/>
</dbReference>
<evidence type="ECO:0000259" key="2">
    <source>
        <dbReference type="Pfam" id="PF00419"/>
    </source>
</evidence>
<evidence type="ECO:0000313" key="3">
    <source>
        <dbReference type="EMBL" id="STQ45266.1"/>
    </source>
</evidence>
<dbReference type="InterPro" id="IPR050263">
    <property type="entry name" value="Bact_Fimbrial_Adh_Pro"/>
</dbReference>
<dbReference type="EMBL" id="UGGO01000001">
    <property type="protein sequence ID" value="STQ45266.1"/>
    <property type="molecule type" value="Genomic_DNA"/>
</dbReference>
<dbReference type="InterPro" id="IPR000259">
    <property type="entry name" value="Adhesion_dom_fimbrial"/>
</dbReference>
<proteinExistence type="predicted"/>
<accession>A0A377NH15</accession>
<dbReference type="AlphaFoldDB" id="A0A377NH15"/>
<dbReference type="SUPFAM" id="SSF49401">
    <property type="entry name" value="Bacterial adhesins"/>
    <property type="match status" value="1"/>
</dbReference>
<dbReference type="InterPro" id="IPR008966">
    <property type="entry name" value="Adhesion_dom_sf"/>
</dbReference>
<sequence length="194" mass="19573">MRKVNLALCVLGLSIASVGAQAATSGTITFNGKLISETCAVKPGTEDQTVTLPTLSALDFPAAGAEHGSKDFTIQVESCGPSITKVAAHFEAINSSGANAVTGNLVNTAPVADAADNTEIRLYNMSDSSQVRVGSTGESFNVDATTHAVNIGYAGGYYSTGAASDGLGDSSGAIRTGLSLIAIRVTAGDLLSDR</sequence>
<dbReference type="InterPro" id="IPR036937">
    <property type="entry name" value="Adhesion_dom_fimbrial_sf"/>
</dbReference>
<dbReference type="GO" id="GO:0009289">
    <property type="term" value="C:pilus"/>
    <property type="evidence" value="ECO:0007669"/>
    <property type="project" value="InterPro"/>
</dbReference>
<dbReference type="GO" id="GO:0043709">
    <property type="term" value="P:cell adhesion involved in single-species biofilm formation"/>
    <property type="evidence" value="ECO:0007669"/>
    <property type="project" value="TreeGrafter"/>
</dbReference>
<feature type="signal peptide" evidence="1">
    <location>
        <begin position="1"/>
        <end position="22"/>
    </location>
</feature>
<organism evidence="3 4">
    <name type="scientific">Ewingella americana</name>
    <dbReference type="NCBI Taxonomy" id="41202"/>
    <lineage>
        <taxon>Bacteria</taxon>
        <taxon>Pseudomonadati</taxon>
        <taxon>Pseudomonadota</taxon>
        <taxon>Gammaproteobacteria</taxon>
        <taxon>Enterobacterales</taxon>
        <taxon>Yersiniaceae</taxon>
        <taxon>Ewingella</taxon>
    </lineage>
</organism>
<reference evidence="3 4" key="1">
    <citation type="submission" date="2018-06" db="EMBL/GenBank/DDBJ databases">
        <authorList>
            <consortium name="Pathogen Informatics"/>
            <person name="Doyle S."/>
        </authorList>
    </citation>
    <scope>NUCLEOTIDE SEQUENCE [LARGE SCALE GENOMIC DNA]</scope>
    <source>
        <strain evidence="3 4">NCTC12157</strain>
    </source>
</reference>
<gene>
    <name evidence="3" type="primary">elfA</name>
    <name evidence="3" type="ORF">NCTC12157_02997</name>
</gene>
<dbReference type="Proteomes" id="UP000254304">
    <property type="component" value="Unassembled WGS sequence"/>
</dbReference>
<dbReference type="Pfam" id="PF00419">
    <property type="entry name" value="Fimbrial"/>
    <property type="match status" value="1"/>
</dbReference>
<keyword evidence="1" id="KW-0732">Signal</keyword>
<evidence type="ECO:0000256" key="1">
    <source>
        <dbReference type="SAM" id="SignalP"/>
    </source>
</evidence>
<evidence type="ECO:0000313" key="4">
    <source>
        <dbReference type="Proteomes" id="UP000254304"/>
    </source>
</evidence>
<dbReference type="PANTHER" id="PTHR33420:SF10">
    <property type="entry name" value="FIMBRIAE MAJOR SUBUNIT"/>
    <property type="match status" value="1"/>
</dbReference>
<name>A0A377NH15_9GAMM</name>
<feature type="domain" description="Fimbrial-type adhesion" evidence="2">
    <location>
        <begin position="28"/>
        <end position="160"/>
    </location>
</feature>